<feature type="binding site" evidence="8">
    <location>
        <position position="176"/>
    </location>
    <ligand>
        <name>Fe cation</name>
        <dbReference type="ChEBI" id="CHEBI:24875"/>
        <note>catalytic</note>
    </ligand>
</feature>
<evidence type="ECO:0000256" key="3">
    <source>
        <dbReference type="ARBA" id="ARBA00022642"/>
    </source>
</evidence>
<feature type="binding site" evidence="8">
    <location>
        <position position="53"/>
    </location>
    <ligand>
        <name>substrate</name>
    </ligand>
</feature>
<dbReference type="EC" id="1.13.11.6" evidence="8"/>
<keyword evidence="6 8" id="KW-0560">Oxidoreductase</keyword>
<gene>
    <name evidence="8" type="primary">HAAO</name>
</gene>
<reference evidence="9" key="1">
    <citation type="submission" date="2019-03" db="EMBL/GenBank/DDBJ databases">
        <authorList>
            <person name="Warren W.C."/>
            <person name="Johnson G.S."/>
        </authorList>
    </citation>
    <scope>NUCLEOTIDE SEQUENCE [LARGE SCALE GENOMIC DNA]</scope>
    <source>
        <strain evidence="9">Basenji</strain>
    </source>
</reference>
<dbReference type="GO" id="GO:0034354">
    <property type="term" value="P:'de novo' NAD+ biosynthetic process from L-tryptophan"/>
    <property type="evidence" value="ECO:0007669"/>
    <property type="project" value="UniProtKB-UniRule"/>
</dbReference>
<keyword evidence="8" id="KW-0963">Cytoplasm</keyword>
<dbReference type="Ensembl" id="ENSCAFT00030027484.1">
    <property type="protein sequence ID" value="ENSCAFP00030023981.1"/>
    <property type="gene ID" value="ENSCAFG00030014870.1"/>
</dbReference>
<dbReference type="OrthoDB" id="204928at2759"/>
<dbReference type="Proteomes" id="UP000694429">
    <property type="component" value="Chromosome 10"/>
</dbReference>
<keyword evidence="4 8" id="KW-0479">Metal-binding</keyword>
<dbReference type="InterPro" id="IPR014710">
    <property type="entry name" value="RmlC-like_jellyroll"/>
</dbReference>
<accession>A0A8C0NA82</accession>
<feature type="region of interest" description="Domain B" evidence="8">
    <location>
        <begin position="259"/>
        <end position="366"/>
    </location>
</feature>
<dbReference type="CDD" id="cd06123">
    <property type="entry name" value="cupin_HAO"/>
    <property type="match status" value="1"/>
</dbReference>
<protein>
    <recommendedName>
        <fullName evidence="8">3-hydroxyanthranilate 3,4-dioxygenase</fullName>
        <ecNumber evidence="8">1.13.11.6</ecNumber>
    </recommendedName>
    <alternativeName>
        <fullName evidence="8">3-hydroxyanthranilate oxygenase</fullName>
        <shortName evidence="8">3-HAO</shortName>
    </alternativeName>
    <alternativeName>
        <fullName evidence="8">3-hydroxyanthranilic acid dioxygenase</fullName>
        <shortName evidence="8">HAD</shortName>
    </alternativeName>
</protein>
<dbReference type="PANTHER" id="PTHR15497">
    <property type="entry name" value="3-HYDROXYANTHRANILATE 3,4-DIOXYGENASE"/>
    <property type="match status" value="1"/>
</dbReference>
<dbReference type="SUPFAM" id="SSF51182">
    <property type="entry name" value="RmlC-like cupins"/>
    <property type="match status" value="2"/>
</dbReference>
<evidence type="ECO:0000256" key="4">
    <source>
        <dbReference type="ARBA" id="ARBA00022723"/>
    </source>
</evidence>
<dbReference type="GO" id="GO:0043420">
    <property type="term" value="P:anthranilate metabolic process"/>
    <property type="evidence" value="ECO:0007669"/>
    <property type="project" value="UniProtKB-UniRule"/>
</dbReference>
<feature type="binding site" evidence="8">
    <location>
        <position position="190"/>
    </location>
    <ligand>
        <name>substrate</name>
    </ligand>
</feature>
<comment type="caution">
    <text evidence="8">Lacks conserved residue(s) required for the propagation of feature annotation.</text>
</comment>
<dbReference type="GO" id="GO:0006569">
    <property type="term" value="P:L-tryptophan catabolic process"/>
    <property type="evidence" value="ECO:0007669"/>
    <property type="project" value="UniProtKB-UniRule"/>
</dbReference>
<keyword evidence="3 8" id="KW-0662">Pyridine nucleotide biosynthesis</keyword>
<comment type="subcellular location">
    <subcellularLocation>
        <location evidence="8">Cytoplasm</location>
    </subcellularLocation>
</comment>
<evidence type="ECO:0000313" key="10">
    <source>
        <dbReference type="Proteomes" id="UP000694429"/>
    </source>
</evidence>
<evidence type="ECO:0000256" key="7">
    <source>
        <dbReference type="ARBA" id="ARBA00023004"/>
    </source>
</evidence>
<evidence type="ECO:0000313" key="9">
    <source>
        <dbReference type="Ensembl" id="ENSCAFP00030023981.1"/>
    </source>
</evidence>
<feature type="region of interest" description="Domain A (catalytic)" evidence="8">
    <location>
        <begin position="1"/>
        <end position="259"/>
    </location>
</feature>
<dbReference type="HAMAP" id="MF_00825">
    <property type="entry name" value="3_HAO"/>
    <property type="match status" value="1"/>
</dbReference>
<comment type="similarity">
    <text evidence="8">Belongs to the 3-HAO family.</text>
</comment>
<dbReference type="InterPro" id="IPR010329">
    <property type="entry name" value="3hydroanth_dOase"/>
</dbReference>
<dbReference type="Pfam" id="PF06052">
    <property type="entry name" value="3-HAO"/>
    <property type="match status" value="2"/>
</dbReference>
<evidence type="ECO:0000256" key="2">
    <source>
        <dbReference type="ARBA" id="ARBA00002752"/>
    </source>
</evidence>
<dbReference type="GO" id="GO:0008198">
    <property type="term" value="F:ferrous iron binding"/>
    <property type="evidence" value="ECO:0007669"/>
    <property type="project" value="UniProtKB-UniRule"/>
</dbReference>
<dbReference type="PANTHER" id="PTHR15497:SF1">
    <property type="entry name" value="3-HYDROXYANTHRANILATE 3,4-DIOXYGENASE"/>
    <property type="match status" value="1"/>
</dbReference>
<dbReference type="GO" id="GO:0000334">
    <property type="term" value="F:3-hydroxyanthranilate 3,4-dioxygenase activity"/>
    <property type="evidence" value="ECO:0007669"/>
    <property type="project" value="UniProtKB-UniRule"/>
</dbReference>
<dbReference type="GO" id="GO:0019805">
    <property type="term" value="P:quinolinate biosynthetic process"/>
    <property type="evidence" value="ECO:0007669"/>
    <property type="project" value="UniProtKB-UniRule"/>
</dbReference>
<dbReference type="Gene3D" id="2.60.120.10">
    <property type="entry name" value="Jelly Rolls"/>
    <property type="match status" value="2"/>
</dbReference>
<feature type="binding site" evidence="8">
    <location>
        <position position="47"/>
    </location>
    <ligand>
        <name>Fe cation</name>
        <dbReference type="ChEBI" id="CHEBI:24875"/>
        <note>catalytic</note>
    </ligand>
</feature>
<reference evidence="9" key="2">
    <citation type="submission" date="2025-08" db="UniProtKB">
        <authorList>
            <consortium name="Ensembl"/>
        </authorList>
    </citation>
    <scope>IDENTIFICATION</scope>
</reference>
<dbReference type="UniPathway" id="UPA00253">
    <property type="reaction ID" value="UER00330"/>
</dbReference>
<comment type="subunit">
    <text evidence="8">Monomer.</text>
</comment>
<name>A0A8C0NA82_CANLF</name>
<evidence type="ECO:0000256" key="1">
    <source>
        <dbReference type="ARBA" id="ARBA00001954"/>
    </source>
</evidence>
<evidence type="ECO:0000256" key="6">
    <source>
        <dbReference type="ARBA" id="ARBA00023002"/>
    </source>
</evidence>
<dbReference type="AlphaFoldDB" id="A0A8C0NA82"/>
<feature type="binding site" evidence="8">
    <location>
        <position position="53"/>
    </location>
    <ligand>
        <name>Fe cation</name>
        <dbReference type="ChEBI" id="CHEBI:24875"/>
        <note>catalytic</note>
    </ligand>
</feature>
<dbReference type="InterPro" id="IPR011051">
    <property type="entry name" value="RmlC_Cupin_sf"/>
</dbReference>
<proteinExistence type="inferred from homology"/>
<feature type="binding site" evidence="8">
    <location>
        <position position="180"/>
    </location>
    <ligand>
        <name>substrate</name>
    </ligand>
</feature>
<evidence type="ECO:0000256" key="8">
    <source>
        <dbReference type="HAMAP-Rule" id="MF_03019"/>
    </source>
</evidence>
<evidence type="ECO:0000256" key="5">
    <source>
        <dbReference type="ARBA" id="ARBA00022964"/>
    </source>
</evidence>
<keyword evidence="7 8" id="KW-0408">Iron</keyword>
<keyword evidence="5 8" id="KW-0223">Dioxygenase</keyword>
<feature type="binding site" evidence="8">
    <location>
        <position position="43"/>
    </location>
    <ligand>
        <name>O2</name>
        <dbReference type="ChEBI" id="CHEBI:15379"/>
    </ligand>
</feature>
<comment type="function">
    <text evidence="2 8">Catalyzes the oxidative ring opening of 3-hydroxyanthranilate to 2-amino-3-carboxymuconate semialdehyde, which spontaneously cyclizes to quinolinate.</text>
</comment>
<comment type="cofactor">
    <cofactor evidence="1 8">
        <name>Fe(2+)</name>
        <dbReference type="ChEBI" id="CHEBI:29033"/>
    </cofactor>
</comment>
<dbReference type="GO" id="GO:0005737">
    <property type="term" value="C:cytoplasm"/>
    <property type="evidence" value="ECO:0007669"/>
    <property type="project" value="UniProtKB-SubCell"/>
</dbReference>
<comment type="catalytic activity">
    <reaction evidence="8">
        <text>3-hydroxyanthranilate + O2 = (2Z,4Z)-2-amino-3-carboxymuconate 6-semialdehyde</text>
        <dbReference type="Rhea" id="RHEA:17953"/>
        <dbReference type="ChEBI" id="CHEBI:15379"/>
        <dbReference type="ChEBI" id="CHEBI:36559"/>
        <dbReference type="ChEBI" id="CHEBI:77612"/>
        <dbReference type="EC" id="1.13.11.6"/>
    </reaction>
</comment>
<comment type="pathway">
    <text evidence="8">Cofactor biosynthesis; NAD(+) biosynthesis; quinolinate from L-kynurenine: step 3/3.</text>
</comment>
<sequence length="366" mass="41028">MARPVRVKTWVEENRASFLPPVCNKLLHQKQLKIMFIGGPNIRKDYHIEEGEEVFYQLEGDMVLRVLERGQHRDVTIRQGEVRPGLLLGGEGPGSGDLLSTRAGFVWTVSSCELAILAPWRPLRLRARGQQRGGLGCWTPGWAGEARTLRAPRCLEGVAALSPPLQIFLLPAGVPHSPQRFADTVGLVIERRRLETELDGLRYYVGDTMDVLFEKWFYCEDLGTQLAPIIQEFFSSEQHKTGKPIPDQLLKEPPFPLSTRSVMEPMSLEAWLDGHRRQLQAGTPLSLFGDNYETQVIVHGQGSSKHPGQDVDVWLWQLASGTPGRGWHVLLPTGPRLLLGLGFPEPDLVPRASLSRFRDTWTGVEV</sequence>
<organism evidence="9 10">
    <name type="scientific">Canis lupus familiaris</name>
    <name type="common">Dog</name>
    <name type="synonym">Canis familiaris</name>
    <dbReference type="NCBI Taxonomy" id="9615"/>
    <lineage>
        <taxon>Eukaryota</taxon>
        <taxon>Metazoa</taxon>
        <taxon>Chordata</taxon>
        <taxon>Craniata</taxon>
        <taxon>Vertebrata</taxon>
        <taxon>Euteleostomi</taxon>
        <taxon>Mammalia</taxon>
        <taxon>Eutheria</taxon>
        <taxon>Laurasiatheria</taxon>
        <taxon>Carnivora</taxon>
        <taxon>Caniformia</taxon>
        <taxon>Canidae</taxon>
        <taxon>Canis</taxon>
    </lineage>
</organism>